<dbReference type="Proteomes" id="UP001562425">
    <property type="component" value="Unassembled WGS sequence"/>
</dbReference>
<reference evidence="2 3" key="1">
    <citation type="submission" date="2024-05" db="EMBL/GenBank/DDBJ databases">
        <title>Culex pipiens pipiens assembly and annotation.</title>
        <authorList>
            <person name="Alout H."/>
            <person name="Durand T."/>
        </authorList>
    </citation>
    <scope>NUCLEOTIDE SEQUENCE [LARGE SCALE GENOMIC DNA]</scope>
    <source>
        <strain evidence="2">HA-2024</strain>
        <tissue evidence="2">Whole body</tissue>
    </source>
</reference>
<organism evidence="2 3">
    <name type="scientific">Culex pipiens pipiens</name>
    <name type="common">Northern house mosquito</name>
    <dbReference type="NCBI Taxonomy" id="38569"/>
    <lineage>
        <taxon>Eukaryota</taxon>
        <taxon>Metazoa</taxon>
        <taxon>Ecdysozoa</taxon>
        <taxon>Arthropoda</taxon>
        <taxon>Hexapoda</taxon>
        <taxon>Insecta</taxon>
        <taxon>Pterygota</taxon>
        <taxon>Neoptera</taxon>
        <taxon>Endopterygota</taxon>
        <taxon>Diptera</taxon>
        <taxon>Nematocera</taxon>
        <taxon>Culicoidea</taxon>
        <taxon>Culicidae</taxon>
        <taxon>Culicinae</taxon>
        <taxon>Culicini</taxon>
        <taxon>Culex</taxon>
        <taxon>Culex</taxon>
    </lineage>
</organism>
<dbReference type="Pfam" id="PF20146">
    <property type="entry name" value="NRF"/>
    <property type="match status" value="1"/>
</dbReference>
<feature type="domain" description="Nose resistant-to-fluoxetine protein N-terminal" evidence="1">
    <location>
        <begin position="22"/>
        <end position="134"/>
    </location>
</feature>
<comment type="caution">
    <text evidence="2">The sequence shown here is derived from an EMBL/GenBank/DDBJ whole genome shotgun (WGS) entry which is preliminary data.</text>
</comment>
<dbReference type="InterPro" id="IPR006621">
    <property type="entry name" value="Nose-resist-to-fluoxetine_N"/>
</dbReference>
<evidence type="ECO:0000259" key="1">
    <source>
        <dbReference type="SMART" id="SM00703"/>
    </source>
</evidence>
<evidence type="ECO:0000313" key="3">
    <source>
        <dbReference type="Proteomes" id="UP001562425"/>
    </source>
</evidence>
<evidence type="ECO:0000313" key="2">
    <source>
        <dbReference type="EMBL" id="KAL1399319.1"/>
    </source>
</evidence>
<protein>
    <recommendedName>
        <fullName evidence="1">Nose resistant-to-fluoxetine protein N-terminal domain-containing protein</fullName>
    </recommendedName>
</protein>
<dbReference type="EMBL" id="JBEHCU010005591">
    <property type="protein sequence ID" value="KAL1399319.1"/>
    <property type="molecule type" value="Genomic_DNA"/>
</dbReference>
<keyword evidence="3" id="KW-1185">Reference proteome</keyword>
<dbReference type="PANTHER" id="PTHR11161">
    <property type="entry name" value="O-ACYLTRANSFERASE"/>
    <property type="match status" value="1"/>
</dbReference>
<gene>
    <name evidence="2" type="ORF">pipiens_008306</name>
</gene>
<proteinExistence type="predicted"/>
<dbReference type="InterPro" id="IPR052728">
    <property type="entry name" value="O2_lipid_transport_reg"/>
</dbReference>
<accession>A0ABD1DIR4</accession>
<sequence length="150" mass="17324">MECFRESAESGYDVTQVEPSSEQRCVSTLKELSEAYVNRNRHGLEWFDSWGKIPSGLYYGNGYAIGNYEQCRRFSWKDVRGQHCTFMAAFPNEFSVFYSGLCVPQFCTQQVVQELYTKYMFSRGVRVLASSDRCYKDRELEFNGAVVAAM</sequence>
<dbReference type="AlphaFoldDB" id="A0ABD1DIR4"/>
<dbReference type="PANTHER" id="PTHR11161:SF0">
    <property type="entry name" value="O-ACYLTRANSFERASE LIKE PROTEIN"/>
    <property type="match status" value="1"/>
</dbReference>
<dbReference type="SMART" id="SM00703">
    <property type="entry name" value="NRF"/>
    <property type="match status" value="1"/>
</dbReference>
<name>A0ABD1DIR4_CULPP</name>